<feature type="domain" description="ABC transporter" evidence="5">
    <location>
        <begin position="4"/>
        <end position="222"/>
    </location>
</feature>
<dbReference type="Proteomes" id="UP001500416">
    <property type="component" value="Unassembled WGS sequence"/>
</dbReference>
<evidence type="ECO:0000313" key="6">
    <source>
        <dbReference type="EMBL" id="GAA0262205.1"/>
    </source>
</evidence>
<dbReference type="SMART" id="SM00382">
    <property type="entry name" value="AAA"/>
    <property type="match status" value="1"/>
</dbReference>
<name>A0ABN0UUV0_9PSEU</name>
<accession>A0ABN0UUV0</accession>
<evidence type="ECO:0000313" key="7">
    <source>
        <dbReference type="Proteomes" id="UP001500416"/>
    </source>
</evidence>
<dbReference type="SUPFAM" id="SSF52540">
    <property type="entry name" value="P-loop containing nucleoside triphosphate hydrolases"/>
    <property type="match status" value="1"/>
</dbReference>
<dbReference type="InterPro" id="IPR027417">
    <property type="entry name" value="P-loop_NTPase"/>
</dbReference>
<comment type="caution">
    <text evidence="6">The sequence shown here is derived from an EMBL/GenBank/DDBJ whole genome shotgun (WGS) entry which is preliminary data.</text>
</comment>
<keyword evidence="7" id="KW-1185">Reference proteome</keyword>
<dbReference type="GO" id="GO:0005524">
    <property type="term" value="F:ATP binding"/>
    <property type="evidence" value="ECO:0007669"/>
    <property type="project" value="UniProtKB-KW"/>
</dbReference>
<reference evidence="6 7" key="1">
    <citation type="journal article" date="2019" name="Int. J. Syst. Evol. Microbiol.">
        <title>The Global Catalogue of Microorganisms (GCM) 10K type strain sequencing project: providing services to taxonomists for standard genome sequencing and annotation.</title>
        <authorList>
            <consortium name="The Broad Institute Genomics Platform"/>
            <consortium name="The Broad Institute Genome Sequencing Center for Infectious Disease"/>
            <person name="Wu L."/>
            <person name="Ma J."/>
        </authorList>
    </citation>
    <scope>NUCLEOTIDE SEQUENCE [LARGE SCALE GENOMIC DNA]</scope>
    <source>
        <strain evidence="6 7">JCM 3380</strain>
    </source>
</reference>
<proteinExistence type="inferred from homology"/>
<dbReference type="PROSITE" id="PS50893">
    <property type="entry name" value="ABC_TRANSPORTER_2"/>
    <property type="match status" value="1"/>
</dbReference>
<keyword evidence="3" id="KW-0547">Nucleotide-binding</keyword>
<dbReference type="EMBL" id="BAAABU010000033">
    <property type="protein sequence ID" value="GAA0262205.1"/>
    <property type="molecule type" value="Genomic_DNA"/>
</dbReference>
<comment type="similarity">
    <text evidence="1">Belongs to the ABC transporter superfamily.</text>
</comment>
<evidence type="ECO:0000256" key="3">
    <source>
        <dbReference type="ARBA" id="ARBA00022741"/>
    </source>
</evidence>
<keyword evidence="4 6" id="KW-0067">ATP-binding</keyword>
<evidence type="ECO:0000256" key="2">
    <source>
        <dbReference type="ARBA" id="ARBA00022448"/>
    </source>
</evidence>
<dbReference type="InterPro" id="IPR003439">
    <property type="entry name" value="ABC_transporter-like_ATP-bd"/>
</dbReference>
<gene>
    <name evidence="6" type="ORF">GCM10010492_74080</name>
</gene>
<dbReference type="InterPro" id="IPR003593">
    <property type="entry name" value="AAA+_ATPase"/>
</dbReference>
<dbReference type="Gene3D" id="3.40.50.300">
    <property type="entry name" value="P-loop containing nucleotide triphosphate hydrolases"/>
    <property type="match status" value="1"/>
</dbReference>
<sequence length="294" mass="31053">MNAVTTAGLRKRYGRHEALAGVDLVVPRGSVYGLVGPNGAGKTTLLAVLAGLRRPTGGTVDLGCDRRRVAVLPDTPGFDPWLTGSEVVDLARALTAPEVPGRRVAEVLADAGLTGAAHRRVGGYSRGMLQRLGIAATVVGDPELLLLDEPCSALDPAGRREVLELIARLGGRATVVLSTHLLADVQEVCDRVGVLDDGRLLHQGSLDDLLVGRAAPAWVVRCRPPLEPVEAALSARPWVAAVRRTGAEELVVETSAPADAETDLVRVLADVGAHVLRVDRRSADLEDVFLELTR</sequence>
<evidence type="ECO:0000256" key="1">
    <source>
        <dbReference type="ARBA" id="ARBA00005417"/>
    </source>
</evidence>
<dbReference type="Pfam" id="PF00005">
    <property type="entry name" value="ABC_tran"/>
    <property type="match status" value="1"/>
</dbReference>
<dbReference type="PANTHER" id="PTHR43335">
    <property type="entry name" value="ABC TRANSPORTER, ATP-BINDING PROTEIN"/>
    <property type="match status" value="1"/>
</dbReference>
<dbReference type="PANTHER" id="PTHR43335:SF11">
    <property type="entry name" value="ABC TRANSPORTER RELATED"/>
    <property type="match status" value="1"/>
</dbReference>
<evidence type="ECO:0000256" key="4">
    <source>
        <dbReference type="ARBA" id="ARBA00022840"/>
    </source>
</evidence>
<protein>
    <submittedName>
        <fullName evidence="6">ABC transporter ATP-binding protein</fullName>
    </submittedName>
</protein>
<evidence type="ECO:0000259" key="5">
    <source>
        <dbReference type="PROSITE" id="PS50893"/>
    </source>
</evidence>
<organism evidence="6 7">
    <name type="scientific">Saccharothrix mutabilis subsp. mutabilis</name>
    <dbReference type="NCBI Taxonomy" id="66855"/>
    <lineage>
        <taxon>Bacteria</taxon>
        <taxon>Bacillati</taxon>
        <taxon>Actinomycetota</taxon>
        <taxon>Actinomycetes</taxon>
        <taxon>Pseudonocardiales</taxon>
        <taxon>Pseudonocardiaceae</taxon>
        <taxon>Saccharothrix</taxon>
    </lineage>
</organism>
<keyword evidence="2" id="KW-0813">Transport</keyword>